<dbReference type="InterPro" id="IPR036834">
    <property type="entry name" value="Bcl-2-like_sf"/>
</dbReference>
<protein>
    <submittedName>
        <fullName evidence="1">Apoptosis inhibitor</fullName>
    </submittedName>
</protein>
<accession>A0A097IVN9</accession>
<gene>
    <name evidence="1" type="primary">34</name>
</gene>
<organism evidence="1 2">
    <name type="scientific">Cotia virus</name>
    <dbReference type="NCBI Taxonomy" id="39444"/>
    <lineage>
        <taxon>Viruses</taxon>
        <taxon>Varidnaviria</taxon>
        <taxon>Bamfordvirae</taxon>
        <taxon>Nucleocytoviricota</taxon>
        <taxon>Pokkesviricetes</taxon>
        <taxon>Chitovirales</taxon>
        <taxon>Poxviridae</taxon>
        <taxon>Chordopoxvirinae</taxon>
        <taxon>Oryzopoxvirus</taxon>
        <taxon>Oryzopoxvirus cotia</taxon>
    </lineage>
</organism>
<dbReference type="GO" id="GO:0033668">
    <property type="term" value="P:symbiont-mediated suppression of host apoptosis"/>
    <property type="evidence" value="ECO:0007669"/>
    <property type="project" value="InterPro"/>
</dbReference>
<dbReference type="InterPro" id="IPR021119">
    <property type="entry name" value="Poxvirus_F1/C10"/>
</dbReference>
<dbReference type="Gene3D" id="1.10.437.10">
    <property type="entry name" value="Blc2-like"/>
    <property type="match status" value="1"/>
</dbReference>
<proteinExistence type="predicted"/>
<evidence type="ECO:0000313" key="2">
    <source>
        <dbReference type="Proteomes" id="UP000121784"/>
    </source>
</evidence>
<name>A0A097IVN9_9POXV</name>
<dbReference type="EMBL" id="KM595078">
    <property type="protein sequence ID" value="AIT70649.1"/>
    <property type="molecule type" value="Genomic_DNA"/>
</dbReference>
<dbReference type="Pfam" id="PF11099">
    <property type="entry name" value="M11L"/>
    <property type="match status" value="1"/>
</dbReference>
<evidence type="ECO:0000313" key="1">
    <source>
        <dbReference type="EMBL" id="AIT70649.1"/>
    </source>
</evidence>
<reference evidence="1 2" key="1">
    <citation type="submission" date="2014-09" db="EMBL/GenBank/DDBJ databases">
        <title>Complete Genome Sequence of the Embu Virus Strain SPAn 880.</title>
        <authorList>
            <person name="Ibrahim M.S."/>
            <person name="Antwerpen M.H."/>
            <person name="Georgi E."/>
            <person name="Vette P."/>
            <person name="Zoeller G."/>
            <person name="Meyer H."/>
        </authorList>
    </citation>
    <scope>NUCLEOTIDE SEQUENCE [LARGE SCALE GENOMIC DNA]</scope>
    <source>
        <strain evidence="1">SPAn880</strain>
    </source>
</reference>
<dbReference type="Proteomes" id="UP000121784">
    <property type="component" value="Segment"/>
</dbReference>
<sequence>MEDNIDMYKVLHMYIRRMSMQYIITKKIQNNCEKINKYELINLNDNENDILNMLDSTCNTILSDYSFMFNDIKKNLNNIQYYDNNNEFLRKELDNLLNSGTIGIKFSVLSFILLCSKYPNIYNICPSDIINIDTLKKISENKIEIINYVKKKRK</sequence>